<reference evidence="2 3" key="1">
    <citation type="submission" date="2019-01" db="EMBL/GenBank/DDBJ databases">
        <title>Sequencing of cultivated peanut Arachis hypogaea provides insights into genome evolution and oil improvement.</title>
        <authorList>
            <person name="Chen X."/>
        </authorList>
    </citation>
    <scope>NUCLEOTIDE SEQUENCE [LARGE SCALE GENOMIC DNA]</scope>
    <source>
        <strain evidence="3">cv. Fuhuasheng</strain>
        <tissue evidence="2">Leaves</tissue>
    </source>
</reference>
<dbReference type="EMBL" id="SDMP01000015">
    <property type="protein sequence ID" value="RYR10593.1"/>
    <property type="molecule type" value="Genomic_DNA"/>
</dbReference>
<feature type="region of interest" description="Disordered" evidence="1">
    <location>
        <begin position="63"/>
        <end position="89"/>
    </location>
</feature>
<name>A0A444Z8U4_ARAHY</name>
<dbReference type="Proteomes" id="UP000289738">
    <property type="component" value="Chromosome B05"/>
</dbReference>
<accession>A0A444Z8U4</accession>
<comment type="caution">
    <text evidence="2">The sequence shown here is derived from an EMBL/GenBank/DDBJ whole genome shotgun (WGS) entry which is preliminary data.</text>
</comment>
<dbReference type="InterPro" id="IPR013083">
    <property type="entry name" value="Znf_RING/FYVE/PHD"/>
</dbReference>
<evidence type="ECO:0008006" key="4">
    <source>
        <dbReference type="Google" id="ProtNLM"/>
    </source>
</evidence>
<dbReference type="Gene3D" id="3.30.40.10">
    <property type="entry name" value="Zinc/RING finger domain, C3HC4 (zinc finger)"/>
    <property type="match status" value="1"/>
</dbReference>
<gene>
    <name evidence="2" type="ORF">Ahy_B05g079029</name>
</gene>
<feature type="compositionally biased region" description="Basic and acidic residues" evidence="1">
    <location>
        <begin position="63"/>
        <end position="74"/>
    </location>
</feature>
<organism evidence="2 3">
    <name type="scientific">Arachis hypogaea</name>
    <name type="common">Peanut</name>
    <dbReference type="NCBI Taxonomy" id="3818"/>
    <lineage>
        <taxon>Eukaryota</taxon>
        <taxon>Viridiplantae</taxon>
        <taxon>Streptophyta</taxon>
        <taxon>Embryophyta</taxon>
        <taxon>Tracheophyta</taxon>
        <taxon>Spermatophyta</taxon>
        <taxon>Magnoliopsida</taxon>
        <taxon>eudicotyledons</taxon>
        <taxon>Gunneridae</taxon>
        <taxon>Pentapetalae</taxon>
        <taxon>rosids</taxon>
        <taxon>fabids</taxon>
        <taxon>Fabales</taxon>
        <taxon>Fabaceae</taxon>
        <taxon>Papilionoideae</taxon>
        <taxon>50 kb inversion clade</taxon>
        <taxon>dalbergioids sensu lato</taxon>
        <taxon>Dalbergieae</taxon>
        <taxon>Pterocarpus clade</taxon>
        <taxon>Arachis</taxon>
    </lineage>
</organism>
<keyword evidence="3" id="KW-1185">Reference proteome</keyword>
<evidence type="ECO:0000313" key="3">
    <source>
        <dbReference type="Proteomes" id="UP000289738"/>
    </source>
</evidence>
<evidence type="ECO:0000256" key="1">
    <source>
        <dbReference type="SAM" id="MobiDB-lite"/>
    </source>
</evidence>
<dbReference type="AlphaFoldDB" id="A0A444Z8U4"/>
<proteinExistence type="predicted"/>
<sequence>MAVNNSSKAGRSPATKESIDAMPSFVIKEGEVEVGKCVVCLEDFGVGALVKEMPCKYRYEMSVEEKDEGKKRDSEGEEEQEGGERERRKAAAKNLGLWFEIFTALL</sequence>
<dbReference type="STRING" id="3818.A0A444Z8U4"/>
<evidence type="ECO:0000313" key="2">
    <source>
        <dbReference type="EMBL" id="RYR10593.1"/>
    </source>
</evidence>
<protein>
    <recommendedName>
        <fullName evidence="4">RING-type domain-containing protein</fullName>
    </recommendedName>
</protein>